<reference evidence="1" key="1">
    <citation type="journal article" date="2014" name="Genome Biol. Evol.">
        <title>Pangenome evidence for extensive interdomain horizontal transfer affecting lineage core and shell genes in uncultured planktonic thaumarchaeota and euryarchaeota.</title>
        <authorList>
            <person name="Deschamps P."/>
            <person name="Zivanovic Y."/>
            <person name="Moreira D."/>
            <person name="Rodriguez-Valera F."/>
            <person name="Lopez-Garcia P."/>
        </authorList>
    </citation>
    <scope>NUCLEOTIDE SEQUENCE</scope>
</reference>
<protein>
    <recommendedName>
        <fullName evidence="2">Peptidase</fullName>
    </recommendedName>
</protein>
<evidence type="ECO:0000313" key="1">
    <source>
        <dbReference type="EMBL" id="AIF05266.1"/>
    </source>
</evidence>
<organism evidence="1">
    <name type="scientific">uncultured marine thaumarchaeote KM3_181_D10</name>
    <dbReference type="NCBI Taxonomy" id="1456064"/>
    <lineage>
        <taxon>Archaea</taxon>
        <taxon>Nitrososphaerota</taxon>
        <taxon>environmental samples</taxon>
    </lineage>
</organism>
<evidence type="ECO:0008006" key="2">
    <source>
        <dbReference type="Google" id="ProtNLM"/>
    </source>
</evidence>
<proteinExistence type="predicted"/>
<name>A0A075GMJ5_9ARCH</name>
<accession>A0A075GMJ5</accession>
<dbReference type="AlphaFoldDB" id="A0A075GMJ5"/>
<dbReference type="EMBL" id="KF900734">
    <property type="protein sequence ID" value="AIF05266.1"/>
    <property type="molecule type" value="Genomic_DNA"/>
</dbReference>
<sequence length="550" mass="60652">MYHRIIILTVLVGLACIPLFSDDVLGHGLGADQAPPIDFGGMLVTVSTVMSPSDFTVGEVDRANLKVRFFDQSTNTNLESVTYRVQVFQAGELLAREIFYDKDGELNIQIRPQKECFEPQPWRCTIYQGARDPISGGLYERGGGVPVIQGPIFTKGGLYNISVVIEGATSPKTLVAEPLVFDTFVSVAQDQYFSIPKAYGVIPVTIKTYYDDVSNFEFKKSDKSISFQMPFDWAPDYIELVAVVHEEIRIPKSYEPYSAENDFVGYVDGVQVDNRALLVDPYSSETENIIHFLVTGSELKRINDVLGSDHYDNKEMFFELVPQGQTTENGFSTTFENGYKANVAWKRTYGAGSDIPFQITFFDDNGELLKDINYAISLLDPNGQQIYVEIGDETTPYLGVKAAEGIDTQTIYILSEGMYSMSLALTGTGITNWENSVFSDTTFEIGKAGESITSSSMPTAETSIPGWIKNNAGWWADGQIDDGSFVAGIQWLISNDVMTIPPTEQGAGSGDVIPGWIKNNAGWWADGQIDNSSFVSGLQWLISNGIMKIS</sequence>
<dbReference type="PROSITE" id="PS51257">
    <property type="entry name" value="PROKAR_LIPOPROTEIN"/>
    <property type="match status" value="1"/>
</dbReference>